<dbReference type="Pfam" id="PF08012">
    <property type="entry name" value="DUF1702"/>
    <property type="match status" value="1"/>
</dbReference>
<evidence type="ECO:0000313" key="2">
    <source>
        <dbReference type="Proteomes" id="UP000627984"/>
    </source>
</evidence>
<comment type="caution">
    <text evidence="1">The sequence shown here is derived from an EMBL/GenBank/DDBJ whole genome shotgun (WGS) entry which is preliminary data.</text>
</comment>
<gene>
    <name evidence="1" type="ORF">GCM10010126_39520</name>
</gene>
<sequence>MRRPLALDVNDLDLGRRGFAPASPQAQPALDAAVRSFATGYNAALTQEPDELAFTRLDPGLRGFAFEGAAMSTALLDLLAGTRGRRLHALHNGAGQHYPHLIHVGVGWAYARMRLRPWTGIRSGHRLLRWLAWDGWGFHQAFFRPVPVFSGRVERAAQGPVLPIRDQGVGRALWFYAGAEPDRIAGTIAGFPPNRRADLWAGIGLAASYTGAQSADVLDRLLETSTDYHEHLAQGSAFAAKAHDLSGGVTPQVAAAVRALTGAEPQTAAGWTDEALHAVPDGRVTSHDYEGWRARIRHAWTLHTGGVTR</sequence>
<proteinExistence type="predicted"/>
<dbReference type="EMBL" id="BMQD01000012">
    <property type="protein sequence ID" value="GGK76362.1"/>
    <property type="molecule type" value="Genomic_DNA"/>
</dbReference>
<evidence type="ECO:0000313" key="1">
    <source>
        <dbReference type="EMBL" id="GGK76362.1"/>
    </source>
</evidence>
<organism evidence="1 2">
    <name type="scientific">Planomonospora parontospora</name>
    <dbReference type="NCBI Taxonomy" id="58119"/>
    <lineage>
        <taxon>Bacteria</taxon>
        <taxon>Bacillati</taxon>
        <taxon>Actinomycetota</taxon>
        <taxon>Actinomycetes</taxon>
        <taxon>Streptosporangiales</taxon>
        <taxon>Streptosporangiaceae</taxon>
        <taxon>Planomonospora</taxon>
    </lineage>
</organism>
<dbReference type="AlphaFoldDB" id="A0AA37F5M0"/>
<protein>
    <submittedName>
        <fullName evidence="1">Enediyne biosynthesis protein</fullName>
    </submittedName>
</protein>
<accession>A0AA37F5M0</accession>
<dbReference type="InterPro" id="IPR012964">
    <property type="entry name" value="DUF1702"/>
</dbReference>
<reference evidence="1" key="2">
    <citation type="submission" date="2022-09" db="EMBL/GenBank/DDBJ databases">
        <authorList>
            <person name="Sun Q."/>
            <person name="Ohkuma M."/>
        </authorList>
    </citation>
    <scope>NUCLEOTIDE SEQUENCE</scope>
    <source>
        <strain evidence="1">JCM 3093</strain>
    </source>
</reference>
<reference evidence="1" key="1">
    <citation type="journal article" date="2014" name="Int. J. Syst. Evol. Microbiol.">
        <title>Complete genome sequence of Corynebacterium casei LMG S-19264T (=DSM 44701T), isolated from a smear-ripened cheese.</title>
        <authorList>
            <consortium name="US DOE Joint Genome Institute (JGI-PGF)"/>
            <person name="Walter F."/>
            <person name="Albersmeier A."/>
            <person name="Kalinowski J."/>
            <person name="Ruckert C."/>
        </authorList>
    </citation>
    <scope>NUCLEOTIDE SEQUENCE</scope>
    <source>
        <strain evidence="1">JCM 3093</strain>
    </source>
</reference>
<dbReference type="Proteomes" id="UP000627984">
    <property type="component" value="Unassembled WGS sequence"/>
</dbReference>
<name>A0AA37F5M0_9ACTN</name>